<evidence type="ECO:0000313" key="4">
    <source>
        <dbReference type="Proteomes" id="UP000694941"/>
    </source>
</evidence>
<name>A0ABM1BV61_LIMPO</name>
<evidence type="ECO:0000256" key="3">
    <source>
        <dbReference type="SAM" id="MobiDB-lite"/>
    </source>
</evidence>
<dbReference type="InterPro" id="IPR051641">
    <property type="entry name" value="RGK_GTP-binding_reg"/>
</dbReference>
<sequence length="415" mass="46997">MTLGPAKCHQNNTLQVHRRSPFAHSVPDLRQLYRSPTPASASSRSSRRSSKDRVKSARIALKKGRGIRTERRGPCQSRITAQSGFSPARSRKSSAWVECDIDPWTQFRPQTYTIPNQLIERLSRSMEQDKVIDCYRCRNFSVTQKGVMNLGDLVRYRSRSNVSEASIFVDDVRNQTFSVGANSQHRTTNLSDRYSVKLLGVENVGKSRLISQFMTSEFLTPNDDPITITGAHQEQSVSILLDGEETELQFEQKNNPQTWQFDEDIFTTTQAFVVVYSVTDRRSFQAAARIITSLRYFCSKQSEQCRGKSLTQKAIILVANKADLARCRVVSKDDGRNLARKLDAKFIETSAAVNHNVDELLVGIVNQIRLRMRLNNDPSDACRPKRVGGKARGLMSKLFHRCELKARSCDNLNTI</sequence>
<feature type="region of interest" description="Disordered" evidence="3">
    <location>
        <begin position="18"/>
        <end position="56"/>
    </location>
</feature>
<dbReference type="Pfam" id="PF00071">
    <property type="entry name" value="Ras"/>
    <property type="match status" value="1"/>
</dbReference>
<dbReference type="SMART" id="SM00175">
    <property type="entry name" value="RAB"/>
    <property type="match status" value="1"/>
</dbReference>
<reference evidence="5" key="1">
    <citation type="submission" date="2025-08" db="UniProtKB">
        <authorList>
            <consortium name="RefSeq"/>
        </authorList>
    </citation>
    <scope>IDENTIFICATION</scope>
    <source>
        <tissue evidence="5">Muscle</tissue>
    </source>
</reference>
<dbReference type="RefSeq" id="XP_013789279.1">
    <property type="nucleotide sequence ID" value="XM_013933825.2"/>
</dbReference>
<evidence type="ECO:0000256" key="1">
    <source>
        <dbReference type="ARBA" id="ARBA00008846"/>
    </source>
</evidence>
<dbReference type="InterPro" id="IPR001806">
    <property type="entry name" value="Small_GTPase"/>
</dbReference>
<dbReference type="GeneID" id="106473141"/>
<accession>A0ABM1BV61</accession>
<organism evidence="4 5">
    <name type="scientific">Limulus polyphemus</name>
    <name type="common">Atlantic horseshoe crab</name>
    <dbReference type="NCBI Taxonomy" id="6850"/>
    <lineage>
        <taxon>Eukaryota</taxon>
        <taxon>Metazoa</taxon>
        <taxon>Ecdysozoa</taxon>
        <taxon>Arthropoda</taxon>
        <taxon>Chelicerata</taxon>
        <taxon>Merostomata</taxon>
        <taxon>Xiphosura</taxon>
        <taxon>Limulidae</taxon>
        <taxon>Limulus</taxon>
    </lineage>
</organism>
<dbReference type="PANTHER" id="PTHR45775">
    <property type="entry name" value="RAD, GEM/KIR FAMILY MEMBER 2, ISOFORM C"/>
    <property type="match status" value="1"/>
</dbReference>
<dbReference type="SMART" id="SM00173">
    <property type="entry name" value="RAS"/>
    <property type="match status" value="1"/>
</dbReference>
<dbReference type="PROSITE" id="PS51419">
    <property type="entry name" value="RAB"/>
    <property type="match status" value="1"/>
</dbReference>
<dbReference type="PRINTS" id="PR00449">
    <property type="entry name" value="RASTRNSFRMNG"/>
</dbReference>
<keyword evidence="2" id="KW-0597">Phosphoprotein</keyword>
<feature type="compositionally biased region" description="Low complexity" evidence="3">
    <location>
        <begin position="34"/>
        <end position="44"/>
    </location>
</feature>
<proteinExistence type="inferred from homology"/>
<keyword evidence="4" id="KW-1185">Reference proteome</keyword>
<evidence type="ECO:0000256" key="2">
    <source>
        <dbReference type="ARBA" id="ARBA00022553"/>
    </source>
</evidence>
<comment type="similarity">
    <text evidence="1">Belongs to the small GTPase superfamily. RGK family.</text>
</comment>
<dbReference type="InterPro" id="IPR027417">
    <property type="entry name" value="P-loop_NTPase"/>
</dbReference>
<evidence type="ECO:0000313" key="5">
    <source>
        <dbReference type="RefSeq" id="XP_013789279.1"/>
    </source>
</evidence>
<dbReference type="SUPFAM" id="SSF52540">
    <property type="entry name" value="P-loop containing nucleoside triphosphate hydrolases"/>
    <property type="match status" value="1"/>
</dbReference>
<gene>
    <name evidence="5" type="primary">LOC106473141</name>
</gene>
<dbReference type="Proteomes" id="UP000694941">
    <property type="component" value="Unplaced"/>
</dbReference>
<dbReference type="Gene3D" id="3.40.50.300">
    <property type="entry name" value="P-loop containing nucleotide triphosphate hydrolases"/>
    <property type="match status" value="1"/>
</dbReference>
<dbReference type="PROSITE" id="PS51421">
    <property type="entry name" value="RAS"/>
    <property type="match status" value="1"/>
</dbReference>
<dbReference type="PANTHER" id="PTHR45775:SF6">
    <property type="entry name" value="RAD, GEM_KIR FAMILY MEMBER 2, ISOFORM C"/>
    <property type="match status" value="1"/>
</dbReference>
<protein>
    <submittedName>
        <fullName evidence="5">Uncharacterized protein LOC106473141</fullName>
    </submittedName>
</protein>